<keyword evidence="1" id="KW-0479">Metal-binding</keyword>
<comment type="miscellaneous">
    <text evidence="1">Reaction mechanism of ThiL seems to utilize a direct, inline transfer of the gamma-phosphate of ATP to TMP rather than a phosphorylated enzyme intermediate.</text>
</comment>
<dbReference type="GO" id="GO:0009229">
    <property type="term" value="P:thiamine diphosphate biosynthetic process"/>
    <property type="evidence" value="ECO:0007669"/>
    <property type="project" value="UniProtKB-UniRule"/>
</dbReference>
<keyword evidence="1 3" id="KW-0808">Transferase</keyword>
<dbReference type="EC" id="2.7.4.16" evidence="1"/>
<keyword evidence="1" id="KW-0460">Magnesium</keyword>
<comment type="catalytic activity">
    <reaction evidence="1">
        <text>thiamine phosphate + ATP = thiamine diphosphate + ADP</text>
        <dbReference type="Rhea" id="RHEA:15913"/>
        <dbReference type="ChEBI" id="CHEBI:30616"/>
        <dbReference type="ChEBI" id="CHEBI:37575"/>
        <dbReference type="ChEBI" id="CHEBI:58937"/>
        <dbReference type="ChEBI" id="CHEBI:456216"/>
        <dbReference type="EC" id="2.7.4.16"/>
    </reaction>
</comment>
<dbReference type="KEGG" id="syw:SYNW0031"/>
<feature type="binding site" evidence="1">
    <location>
        <position position="74"/>
    </location>
    <ligand>
        <name>Mg(2+)</name>
        <dbReference type="ChEBI" id="CHEBI:18420"/>
        <label>2</label>
    </ligand>
</feature>
<evidence type="ECO:0000256" key="1">
    <source>
        <dbReference type="HAMAP-Rule" id="MF_02128"/>
    </source>
</evidence>
<dbReference type="Gene3D" id="3.30.1330.10">
    <property type="entry name" value="PurM-like, N-terminal domain"/>
    <property type="match status" value="1"/>
</dbReference>
<dbReference type="GO" id="GO:0009228">
    <property type="term" value="P:thiamine biosynthetic process"/>
    <property type="evidence" value="ECO:0007669"/>
    <property type="project" value="UniProtKB-KW"/>
</dbReference>
<organism evidence="3 4">
    <name type="scientific">Parasynechococcus marenigrum (strain WH8102)</name>
    <dbReference type="NCBI Taxonomy" id="84588"/>
    <lineage>
        <taxon>Bacteria</taxon>
        <taxon>Bacillati</taxon>
        <taxon>Cyanobacteriota</taxon>
        <taxon>Cyanophyceae</taxon>
        <taxon>Synechococcales</taxon>
        <taxon>Prochlorococcaceae</taxon>
        <taxon>Parasynechococcus</taxon>
        <taxon>Parasynechococcus marenigrum</taxon>
    </lineage>
</organism>
<dbReference type="PANTHER" id="PTHR30270:SF0">
    <property type="entry name" value="THIAMINE-MONOPHOSPHATE KINASE"/>
    <property type="match status" value="1"/>
</dbReference>
<feature type="binding site" evidence="1">
    <location>
        <position position="105"/>
    </location>
    <ligand>
        <name>ATP</name>
        <dbReference type="ChEBI" id="CHEBI:30616"/>
    </ligand>
</feature>
<dbReference type="AlphaFoldDB" id="Q7UA69"/>
<evidence type="ECO:0000259" key="2">
    <source>
        <dbReference type="Pfam" id="PF00586"/>
    </source>
</evidence>
<gene>
    <name evidence="1 3" type="primary">thiL</name>
    <name evidence="3" type="ordered locus">SYNW0031</name>
</gene>
<comment type="function">
    <text evidence="1">Catalyzes the ATP-dependent phosphorylation of thiamine-monophosphate (TMP) to form thiamine-pyrophosphate (TPP), the active form of vitamin B1.</text>
</comment>
<dbReference type="InterPro" id="IPR036676">
    <property type="entry name" value="PurM-like_C_sf"/>
</dbReference>
<comment type="pathway">
    <text evidence="1">Cofactor biosynthesis; thiamine diphosphate biosynthesis; thiamine diphosphate from thiamine phosphate: step 1/1.</text>
</comment>
<evidence type="ECO:0000313" key="4">
    <source>
        <dbReference type="Proteomes" id="UP000001422"/>
    </source>
</evidence>
<dbReference type="PIRSF" id="PIRSF005303">
    <property type="entry name" value="Thiam_monoph_kin"/>
    <property type="match status" value="1"/>
</dbReference>
<keyword evidence="1 3" id="KW-0418">Kinase</keyword>
<feature type="binding site" evidence="1">
    <location>
        <position position="45"/>
    </location>
    <ligand>
        <name>Mg(2+)</name>
        <dbReference type="ChEBI" id="CHEBI:18420"/>
        <label>1</label>
    </ligand>
</feature>
<name>Q7UA69_PARMW</name>
<dbReference type="Proteomes" id="UP000001422">
    <property type="component" value="Chromosome"/>
</dbReference>
<feature type="binding site" evidence="1">
    <location>
        <begin position="122"/>
        <end position="123"/>
    </location>
    <ligand>
        <name>ATP</name>
        <dbReference type="ChEBI" id="CHEBI:30616"/>
    </ligand>
</feature>
<reference evidence="3 4" key="1">
    <citation type="journal article" date="2003" name="Nature">
        <title>The genome of a motile marine Synechococcus.</title>
        <authorList>
            <person name="Palenik B."/>
            <person name="Brahamsha B."/>
            <person name="Larimer F."/>
            <person name="Land M."/>
            <person name="Hauser L."/>
            <person name="Chain P."/>
            <person name="Lamerdin J."/>
            <person name="Regala W."/>
            <person name="Allen E.A."/>
            <person name="McCarren J."/>
            <person name="Paulsen I."/>
            <person name="Dufresne A."/>
            <person name="Partensky F."/>
            <person name="Webb E."/>
            <person name="Waterbury J."/>
        </authorList>
    </citation>
    <scope>NUCLEOTIDE SEQUENCE [LARGE SCALE GENOMIC DNA]</scope>
    <source>
        <strain evidence="3 4">WH8102</strain>
    </source>
</reference>
<feature type="binding site" evidence="1">
    <location>
        <position position="226"/>
    </location>
    <ligand>
        <name>ATP</name>
        <dbReference type="ChEBI" id="CHEBI:30616"/>
    </ligand>
</feature>
<dbReference type="GO" id="GO:0005524">
    <property type="term" value="F:ATP binding"/>
    <property type="evidence" value="ECO:0007669"/>
    <property type="project" value="UniProtKB-UniRule"/>
</dbReference>
<feature type="binding site" evidence="1">
    <location>
        <position position="52"/>
    </location>
    <ligand>
        <name>substrate</name>
    </ligand>
</feature>
<protein>
    <recommendedName>
        <fullName evidence="1">Thiamine-monophosphate kinase</fullName>
        <shortName evidence="1">TMP kinase</shortName>
        <shortName evidence="1">Thiamine-phosphate kinase</shortName>
        <ecNumber evidence="1">2.7.4.16</ecNumber>
    </recommendedName>
</protein>
<feature type="binding site" evidence="1">
    <location>
        <position position="45"/>
    </location>
    <ligand>
        <name>Mg(2+)</name>
        <dbReference type="ChEBI" id="CHEBI:18420"/>
        <label>2</label>
    </ligand>
</feature>
<feature type="binding site" evidence="1">
    <location>
        <position position="224"/>
    </location>
    <ligand>
        <name>Mg(2+)</name>
        <dbReference type="ChEBI" id="CHEBI:18420"/>
        <label>3</label>
    </ligand>
</feature>
<feature type="binding site" evidence="1">
    <location>
        <position position="227"/>
    </location>
    <ligand>
        <name>Mg(2+)</name>
        <dbReference type="ChEBI" id="CHEBI:18420"/>
        <label>5</label>
    </ligand>
</feature>
<feature type="binding site" evidence="1">
    <location>
        <position position="74"/>
    </location>
    <ligand>
        <name>Mg(2+)</name>
        <dbReference type="ChEBI" id="CHEBI:18420"/>
        <label>4</label>
    </ligand>
</feature>
<dbReference type="RefSeq" id="WP_011126909.1">
    <property type="nucleotide sequence ID" value="NC_005070.1"/>
</dbReference>
<dbReference type="InterPro" id="IPR006283">
    <property type="entry name" value="ThiL-like"/>
</dbReference>
<feature type="binding site" evidence="1">
    <location>
        <position position="44"/>
    </location>
    <ligand>
        <name>Mg(2+)</name>
        <dbReference type="ChEBI" id="CHEBI:18420"/>
        <label>1</label>
    </ligand>
</feature>
<feature type="binding site" evidence="1">
    <location>
        <position position="123"/>
    </location>
    <ligand>
        <name>Mg(2+)</name>
        <dbReference type="ChEBI" id="CHEBI:18420"/>
        <label>1</label>
    </ligand>
</feature>
<dbReference type="STRING" id="84588.SYNW0031"/>
<comment type="caution">
    <text evidence="1">Lacks conserved residue(s) required for the propagation of feature annotation.</text>
</comment>
<dbReference type="SUPFAM" id="SSF55326">
    <property type="entry name" value="PurM N-terminal domain-like"/>
    <property type="match status" value="1"/>
</dbReference>
<sequence>MTPTLAELGEAELLKRLARFAPPGQLDDDTACLGADPRPLLVNTDVLVDGIHFSDATTDAHDVGWRAVAANLSDLAASGAVSIDGITVALVAPGTTPWSWVEGVYNGISAALQQHGGTVLGGDCSSGVSRLLSVTALGRLGPLQLLRSTAQPGDVLVSSGPHGLSRLGLALLQNDPQLQATCLNASLQSQAISQHQRPRPRLDALHQLLSCKPAHLPWRAGGTDSSDGLLTAVRGLCSSSGTGARLDRKLLPKAHGWPDGDPWERWCLAGGEDFELILSLPAAWADALEQALPGCQRFGRITNNAGSVIWSDDNSPIMDEGFNHFAQG</sequence>
<dbReference type="CDD" id="cd02194">
    <property type="entry name" value="ThiL"/>
    <property type="match status" value="1"/>
</dbReference>
<keyword evidence="1" id="KW-0547">Nucleotide-binding</keyword>
<dbReference type="GO" id="GO:0009030">
    <property type="term" value="F:thiamine-phosphate kinase activity"/>
    <property type="evidence" value="ECO:0007669"/>
    <property type="project" value="UniProtKB-UniRule"/>
</dbReference>
<dbReference type="HAMAP" id="MF_02128">
    <property type="entry name" value="TMP_kinase"/>
    <property type="match status" value="1"/>
</dbReference>
<feature type="binding site" evidence="1">
    <location>
        <position position="29"/>
    </location>
    <ligand>
        <name>Mg(2+)</name>
        <dbReference type="ChEBI" id="CHEBI:18420"/>
        <label>4</label>
    </ligand>
</feature>
<comment type="similarity">
    <text evidence="1">Belongs to the thiamine-monophosphate kinase family.</text>
</comment>
<dbReference type="UniPathway" id="UPA00060">
    <property type="reaction ID" value="UER00142"/>
</dbReference>
<feature type="binding site" evidence="1">
    <location>
        <position position="272"/>
    </location>
    <ligand>
        <name>substrate</name>
    </ligand>
</feature>
<dbReference type="EMBL" id="BX569689">
    <property type="protein sequence ID" value="CAE06546.1"/>
    <property type="molecule type" value="Genomic_DNA"/>
</dbReference>
<feature type="domain" description="PurM-like N-terminal" evidence="2">
    <location>
        <begin position="28"/>
        <end position="139"/>
    </location>
</feature>
<dbReference type="NCBIfam" id="TIGR01379">
    <property type="entry name" value="thiL"/>
    <property type="match status" value="1"/>
</dbReference>
<feature type="binding site" evidence="1">
    <location>
        <position position="74"/>
    </location>
    <ligand>
        <name>Mg(2+)</name>
        <dbReference type="ChEBI" id="CHEBI:18420"/>
        <label>3</label>
    </ligand>
</feature>
<evidence type="ECO:0000313" key="3">
    <source>
        <dbReference type="EMBL" id="CAE06546.1"/>
    </source>
</evidence>
<proteinExistence type="inferred from homology"/>
<keyword evidence="1" id="KW-0067">ATP-binding</keyword>
<dbReference type="InterPro" id="IPR036921">
    <property type="entry name" value="PurM-like_N_sf"/>
</dbReference>
<dbReference type="Pfam" id="PF00586">
    <property type="entry name" value="AIRS"/>
    <property type="match status" value="1"/>
</dbReference>
<dbReference type="GO" id="GO:0000287">
    <property type="term" value="F:magnesium ion binding"/>
    <property type="evidence" value="ECO:0007669"/>
    <property type="project" value="UniProtKB-UniRule"/>
</dbReference>
<dbReference type="eggNOG" id="COG0611">
    <property type="taxonomic scope" value="Bacteria"/>
</dbReference>
<dbReference type="HOGENOM" id="CLU_046964_3_0_3"/>
<dbReference type="SUPFAM" id="SSF56042">
    <property type="entry name" value="PurM C-terminal domain-like"/>
    <property type="match status" value="1"/>
</dbReference>
<dbReference type="Gene3D" id="3.90.650.10">
    <property type="entry name" value="PurM-like C-terminal domain"/>
    <property type="match status" value="1"/>
</dbReference>
<keyword evidence="4" id="KW-1185">Reference proteome</keyword>
<feature type="binding site" evidence="1">
    <location>
        <position position="29"/>
    </location>
    <ligand>
        <name>Mg(2+)</name>
        <dbReference type="ChEBI" id="CHEBI:18420"/>
        <label>3</label>
    </ligand>
</feature>
<accession>Q7UA69</accession>
<feature type="binding site" evidence="1">
    <location>
        <position position="147"/>
    </location>
    <ligand>
        <name>ATP</name>
        <dbReference type="ChEBI" id="CHEBI:30616"/>
    </ligand>
</feature>
<dbReference type="PANTHER" id="PTHR30270">
    <property type="entry name" value="THIAMINE-MONOPHOSPHATE KINASE"/>
    <property type="match status" value="1"/>
</dbReference>
<keyword evidence="1" id="KW-0784">Thiamine biosynthesis</keyword>
<feature type="binding site" evidence="1">
    <location>
        <position position="322"/>
    </location>
    <ligand>
        <name>substrate</name>
    </ligand>
</feature>
<dbReference type="InterPro" id="IPR016188">
    <property type="entry name" value="PurM-like_N"/>
</dbReference>